<keyword evidence="5 6" id="KW-0694">RNA-binding</keyword>
<dbReference type="PANTHER" id="PTHR22807:SF61">
    <property type="entry name" value="NOL1_NOP2_SUN FAMILY PROTEIN _ ANTITERMINATION NUSB DOMAIN-CONTAINING PROTEIN"/>
    <property type="match status" value="1"/>
</dbReference>
<dbReference type="FunFam" id="3.40.50.150:FF:000257">
    <property type="entry name" value="16S rRNA methyltransferase"/>
    <property type="match status" value="1"/>
</dbReference>
<organism evidence="9 10">
    <name type="scientific">Roseibium aggregatum</name>
    <dbReference type="NCBI Taxonomy" id="187304"/>
    <lineage>
        <taxon>Bacteria</taxon>
        <taxon>Pseudomonadati</taxon>
        <taxon>Pseudomonadota</taxon>
        <taxon>Alphaproteobacteria</taxon>
        <taxon>Hyphomicrobiales</taxon>
        <taxon>Stappiaceae</taxon>
        <taxon>Roseibium</taxon>
    </lineage>
</organism>
<dbReference type="PROSITE" id="PS01153">
    <property type="entry name" value="NOL1_NOP2_SUN"/>
    <property type="match status" value="1"/>
</dbReference>
<evidence type="ECO:0000256" key="4">
    <source>
        <dbReference type="ARBA" id="ARBA00022691"/>
    </source>
</evidence>
<name>A0A939J6X7_9HYPH</name>
<dbReference type="SUPFAM" id="SSF48013">
    <property type="entry name" value="NusB-like"/>
    <property type="match status" value="1"/>
</dbReference>
<evidence type="ECO:0000256" key="3">
    <source>
        <dbReference type="ARBA" id="ARBA00022679"/>
    </source>
</evidence>
<comment type="caution">
    <text evidence="9">The sequence shown here is derived from an EMBL/GenBank/DDBJ whole genome shotgun (WGS) entry which is preliminary data.</text>
</comment>
<evidence type="ECO:0000256" key="7">
    <source>
        <dbReference type="SAM" id="MobiDB-lite"/>
    </source>
</evidence>
<dbReference type="AlphaFoldDB" id="A0A939J6X7"/>
<keyword evidence="4 6" id="KW-0949">S-adenosyl-L-methionine</keyword>
<keyword evidence="2 6" id="KW-0489">Methyltransferase</keyword>
<accession>A0A939J6X7</accession>
<dbReference type="Pfam" id="PF01029">
    <property type="entry name" value="NusB"/>
    <property type="match status" value="1"/>
</dbReference>
<dbReference type="GO" id="GO:0003723">
    <property type="term" value="F:RNA binding"/>
    <property type="evidence" value="ECO:0007669"/>
    <property type="project" value="UniProtKB-UniRule"/>
</dbReference>
<dbReference type="InterPro" id="IPR029063">
    <property type="entry name" value="SAM-dependent_MTases_sf"/>
</dbReference>
<comment type="similarity">
    <text evidence="1 6">Belongs to the class I-like SAM-binding methyltransferase superfamily. RsmB/NOP family.</text>
</comment>
<keyword evidence="3 6" id="KW-0808">Transferase</keyword>
<sequence length="455" mass="49362">MTKRPAKANKPQATDRTEKPGFAARKTAADILGNVVHKKRPLDGELDTTSGHSGFRALAGNDRSLVRAIVGTALRHRGEIAEILERLLDRRIPEKTGRVLDILHVAIAQMLFMEIPDRAAVSLAVDHAGLDRRARPYKGLVNGVLRRLGRERDEITADLDAEALNTPDWLLESWRGAYGEETARAIARAHQGEAALDLSIRDDPDLWAEKLGGQPVGTGSIRLTEKGPVEALEGFAEGAWWVQDAAAALPACLLGNVKGLRVADLCAAPGGKTAQLAAAGADVTAIDISKSRLKRLEENMTRLGLEVTAVAADLRDYQPEAPFDAVLLDAPCSATGTIRRHPDVPWIKKPYDIEKLAEIQRELLDRVLAWVRPGGLIVYCTCSLEPEEGERQVEAFLERQSGKVELVPVDAEEVGGLSQCVTASGLLRCLPCHEAGKSPDATGLDGFFAARFRRF</sequence>
<dbReference type="InterPro" id="IPR018314">
    <property type="entry name" value="RsmB/NOL1/NOP2-like_CS"/>
</dbReference>
<gene>
    <name evidence="9" type="ORF">JF539_22995</name>
</gene>
<reference evidence="9" key="1">
    <citation type="submission" date="2020-12" db="EMBL/GenBank/DDBJ databases">
        <title>Oil enriched cultivation method for isolating marine PHA-producing bacteria.</title>
        <authorList>
            <person name="Zheng W."/>
            <person name="Yu S."/>
            <person name="Huang Y."/>
        </authorList>
    </citation>
    <scope>NUCLEOTIDE SEQUENCE</scope>
    <source>
        <strain evidence="9">SY-2-12</strain>
    </source>
</reference>
<dbReference type="RefSeq" id="WP_207143091.1">
    <property type="nucleotide sequence ID" value="NZ_JAEKJZ010000006.1"/>
</dbReference>
<dbReference type="GO" id="GO:0006355">
    <property type="term" value="P:regulation of DNA-templated transcription"/>
    <property type="evidence" value="ECO:0007669"/>
    <property type="project" value="InterPro"/>
</dbReference>
<dbReference type="GO" id="GO:0001510">
    <property type="term" value="P:RNA methylation"/>
    <property type="evidence" value="ECO:0007669"/>
    <property type="project" value="InterPro"/>
</dbReference>
<evidence type="ECO:0000256" key="6">
    <source>
        <dbReference type="PROSITE-ProRule" id="PRU01023"/>
    </source>
</evidence>
<dbReference type="Pfam" id="PF01189">
    <property type="entry name" value="Methyltr_RsmB-F"/>
    <property type="match status" value="1"/>
</dbReference>
<dbReference type="Proteomes" id="UP000664096">
    <property type="component" value="Unassembled WGS sequence"/>
</dbReference>
<evidence type="ECO:0000256" key="1">
    <source>
        <dbReference type="ARBA" id="ARBA00007494"/>
    </source>
</evidence>
<dbReference type="Gene3D" id="3.40.50.150">
    <property type="entry name" value="Vaccinia Virus protein VP39"/>
    <property type="match status" value="1"/>
</dbReference>
<dbReference type="GO" id="GO:0008173">
    <property type="term" value="F:RNA methyltransferase activity"/>
    <property type="evidence" value="ECO:0007669"/>
    <property type="project" value="InterPro"/>
</dbReference>
<evidence type="ECO:0000259" key="8">
    <source>
        <dbReference type="PROSITE" id="PS51686"/>
    </source>
</evidence>
<dbReference type="PROSITE" id="PS51686">
    <property type="entry name" value="SAM_MT_RSMB_NOP"/>
    <property type="match status" value="1"/>
</dbReference>
<dbReference type="PANTHER" id="PTHR22807">
    <property type="entry name" value="NOP2 YEAST -RELATED NOL1/NOP2/FMU SUN DOMAIN-CONTAINING"/>
    <property type="match status" value="1"/>
</dbReference>
<dbReference type="InterPro" id="IPR023267">
    <property type="entry name" value="RCMT"/>
</dbReference>
<feature type="region of interest" description="Disordered" evidence="7">
    <location>
        <begin position="1"/>
        <end position="23"/>
    </location>
</feature>
<feature type="binding site" evidence="6">
    <location>
        <position position="329"/>
    </location>
    <ligand>
        <name>S-adenosyl-L-methionine</name>
        <dbReference type="ChEBI" id="CHEBI:59789"/>
    </ligand>
</feature>
<dbReference type="InterPro" id="IPR049560">
    <property type="entry name" value="MeTrfase_RsmB-F_NOP2_cat"/>
</dbReference>
<dbReference type="Gene3D" id="1.10.940.10">
    <property type="entry name" value="NusB-like"/>
    <property type="match status" value="1"/>
</dbReference>
<evidence type="ECO:0000313" key="10">
    <source>
        <dbReference type="Proteomes" id="UP000664096"/>
    </source>
</evidence>
<evidence type="ECO:0000256" key="2">
    <source>
        <dbReference type="ARBA" id="ARBA00022603"/>
    </source>
</evidence>
<evidence type="ECO:0000256" key="5">
    <source>
        <dbReference type="ARBA" id="ARBA00022884"/>
    </source>
</evidence>
<dbReference type="InterPro" id="IPR006027">
    <property type="entry name" value="NusB_RsmB_TIM44"/>
</dbReference>
<dbReference type="InterPro" id="IPR035926">
    <property type="entry name" value="NusB-like_sf"/>
</dbReference>
<feature type="domain" description="SAM-dependent MTase RsmB/NOP-type" evidence="8">
    <location>
        <begin position="170"/>
        <end position="455"/>
    </location>
</feature>
<dbReference type="EMBL" id="JAEKJZ010000006">
    <property type="protein sequence ID" value="MBN9673244.1"/>
    <property type="molecule type" value="Genomic_DNA"/>
</dbReference>
<feature type="binding site" evidence="6">
    <location>
        <begin position="266"/>
        <end position="272"/>
    </location>
    <ligand>
        <name>S-adenosyl-L-methionine</name>
        <dbReference type="ChEBI" id="CHEBI:59789"/>
    </ligand>
</feature>
<protein>
    <submittedName>
        <fullName evidence="9">Methyltransferase domain-containing protein</fullName>
    </submittedName>
</protein>
<feature type="active site" description="Nucleophile" evidence="6">
    <location>
        <position position="382"/>
    </location>
</feature>
<dbReference type="CDD" id="cd02440">
    <property type="entry name" value="AdoMet_MTases"/>
    <property type="match status" value="1"/>
</dbReference>
<dbReference type="PRINTS" id="PR02008">
    <property type="entry name" value="RCMTFAMILY"/>
</dbReference>
<evidence type="ECO:0000313" key="9">
    <source>
        <dbReference type="EMBL" id="MBN9673244.1"/>
    </source>
</evidence>
<feature type="binding site" evidence="6">
    <location>
        <position position="313"/>
    </location>
    <ligand>
        <name>S-adenosyl-L-methionine</name>
        <dbReference type="ChEBI" id="CHEBI:59789"/>
    </ligand>
</feature>
<dbReference type="InterPro" id="IPR001678">
    <property type="entry name" value="MeTrfase_RsmB-F_NOP2_dom"/>
</dbReference>
<dbReference type="SUPFAM" id="SSF53335">
    <property type="entry name" value="S-adenosyl-L-methionine-dependent methyltransferases"/>
    <property type="match status" value="1"/>
</dbReference>
<feature type="binding site" evidence="6">
    <location>
        <position position="287"/>
    </location>
    <ligand>
        <name>S-adenosyl-L-methionine</name>
        <dbReference type="ChEBI" id="CHEBI:59789"/>
    </ligand>
</feature>
<proteinExistence type="inferred from homology"/>